<accession>A0A1Z3U772</accession>
<proteinExistence type="predicted"/>
<reference evidence="2" key="1">
    <citation type="submission" date="2017-06" db="EMBL/GenBank/DDBJ databases">
        <title>FDA dAtabase for Regulatory Grade micrObial Sequences (FDA-ARGOS): Supporting development and validation of Infectious Disease Dx tests.</title>
        <authorList>
            <person name="Minogue T."/>
            <person name="Wolcott M."/>
            <person name="Wasieloski L."/>
            <person name="Aguilar W."/>
            <person name="Moore D."/>
            <person name="Tallon L."/>
            <person name="Sadzewicz L."/>
            <person name="Sengamalay N."/>
            <person name="Ott S."/>
            <person name="Godinez A."/>
            <person name="Nagaraj S."/>
            <person name="Nadendla S."/>
            <person name="Geyer C."/>
            <person name="Sichtig H."/>
        </authorList>
    </citation>
    <scope>NUCLEOTIDE SEQUENCE [LARGE SCALE GENOMIC DNA]</scope>
    <source>
        <strain evidence="2">FDAARGOS_289</strain>
    </source>
</reference>
<dbReference type="EMBL" id="CP022048">
    <property type="protein sequence ID" value="ASE39137.1"/>
    <property type="molecule type" value="Genomic_DNA"/>
</dbReference>
<protein>
    <submittedName>
        <fullName evidence="1">Uncharacterized protein</fullName>
    </submittedName>
</protein>
<organism evidence="1 2">
    <name type="scientific">Brevundimonas vesicularis</name>
    <name type="common">Pseudomonas vesicularis</name>
    <dbReference type="NCBI Taxonomy" id="41276"/>
    <lineage>
        <taxon>Bacteria</taxon>
        <taxon>Pseudomonadati</taxon>
        <taxon>Pseudomonadota</taxon>
        <taxon>Alphaproteobacteria</taxon>
        <taxon>Caulobacterales</taxon>
        <taxon>Caulobacteraceae</taxon>
        <taxon>Brevundimonas</taxon>
    </lineage>
</organism>
<dbReference type="RefSeq" id="WP_088582456.1">
    <property type="nucleotide sequence ID" value="NZ_CP022048.2"/>
</dbReference>
<gene>
    <name evidence="1" type="ORF">CEP68_06270</name>
</gene>
<dbReference type="KEGG" id="bvc:CEP68_06270"/>
<dbReference type="GeneID" id="34015765"/>
<sequence length="329" mass="34771">MTTSNDPRGRLAELYSASQTALITPAAAPGQTFQRRHFYDWTPSPQEEPQDDELMGGGFANSIDARPAAPDIHRASLRVAWPLDLAQIGFVLSELLGLPQTTGSGPYVHTFDSATTQVPSRTFERKLAAGQFDGATGAVARSLQFPIGSDRGYTRVTADYFAREALEQYGVSVAGSPETPSINSRVPRAVGTIKRAGTLLAAVISGDATIANVLGEDSYAGSKFVDDVALEGRTAAINITGRFKGAAMRDLGKVPVGGVIQDASDFDLEWTLSPSLKLVLTIRNVRFARVGIGTSGPGRLDVPLRGRAEIGGASSMVTAVLTNSIPSYT</sequence>
<dbReference type="Pfam" id="PF18906">
    <property type="entry name" value="Phage_tube_2"/>
    <property type="match status" value="1"/>
</dbReference>
<dbReference type="AlphaFoldDB" id="A0A1Z3U772"/>
<dbReference type="Proteomes" id="UP000197050">
    <property type="component" value="Chromosome"/>
</dbReference>
<evidence type="ECO:0000313" key="1">
    <source>
        <dbReference type="EMBL" id="ASE39137.1"/>
    </source>
</evidence>
<evidence type="ECO:0000313" key="2">
    <source>
        <dbReference type="Proteomes" id="UP000197050"/>
    </source>
</evidence>
<dbReference type="InterPro" id="IPR044000">
    <property type="entry name" value="Phage_tube_2"/>
</dbReference>
<name>A0A1Z3U772_BREVE</name>